<evidence type="ECO:0008006" key="3">
    <source>
        <dbReference type="Google" id="ProtNLM"/>
    </source>
</evidence>
<name>A0ABV1GXG6_9BACT</name>
<organism evidence="1 2">
    <name type="scientific">Alistipes intestinihominis</name>
    <dbReference type="NCBI Taxonomy" id="3133172"/>
    <lineage>
        <taxon>Bacteria</taxon>
        <taxon>Pseudomonadati</taxon>
        <taxon>Bacteroidota</taxon>
        <taxon>Bacteroidia</taxon>
        <taxon>Bacteroidales</taxon>
        <taxon>Rikenellaceae</taxon>
        <taxon>Alistipes</taxon>
    </lineage>
</organism>
<gene>
    <name evidence="1" type="ORF">WMO46_07315</name>
</gene>
<comment type="caution">
    <text evidence="1">The sequence shown here is derived from an EMBL/GenBank/DDBJ whole genome shotgun (WGS) entry which is preliminary data.</text>
</comment>
<dbReference type="Proteomes" id="UP001460202">
    <property type="component" value="Unassembled WGS sequence"/>
</dbReference>
<sequence>MCFILNYLERREEREERMKYAYYVATDGEVIPARYAQRRDNLEIEIRHHLSMFVEDWYSLTQYDWERKAEAAGWLGGNSLRDAFLTRRKSGFFNRFIQRNMVQEAAIKDLQIRPAEDGSFAFELVVDIQERMDTYSRLWRVLASGSIHVIERSWPHNPHGLLIEPYLENKIFEVHE</sequence>
<accession>A0ABV1GXG6</accession>
<protein>
    <recommendedName>
        <fullName evidence="3">DUF2441 domain-containing protein</fullName>
    </recommendedName>
</protein>
<dbReference type="EMBL" id="JBBMFL010000006">
    <property type="protein sequence ID" value="MEQ2544752.1"/>
    <property type="molecule type" value="Genomic_DNA"/>
</dbReference>
<proteinExistence type="predicted"/>
<reference evidence="1 2" key="1">
    <citation type="submission" date="2024-03" db="EMBL/GenBank/DDBJ databases">
        <title>Human intestinal bacterial collection.</title>
        <authorList>
            <person name="Pauvert C."/>
            <person name="Hitch T.C.A."/>
            <person name="Clavel T."/>
        </authorList>
    </citation>
    <scope>NUCLEOTIDE SEQUENCE [LARGE SCALE GENOMIC DNA]</scope>
    <source>
        <strain evidence="1 2">CLA-KB-H122</strain>
    </source>
</reference>
<keyword evidence="2" id="KW-1185">Reference proteome</keyword>
<evidence type="ECO:0000313" key="1">
    <source>
        <dbReference type="EMBL" id="MEQ2544752.1"/>
    </source>
</evidence>
<evidence type="ECO:0000313" key="2">
    <source>
        <dbReference type="Proteomes" id="UP001460202"/>
    </source>
</evidence>
<dbReference type="RefSeq" id="WP_349094096.1">
    <property type="nucleotide sequence ID" value="NZ_JBBMFL010000006.1"/>
</dbReference>